<evidence type="ECO:0008006" key="5">
    <source>
        <dbReference type="Google" id="ProtNLM"/>
    </source>
</evidence>
<dbReference type="PANTHER" id="PTHR43649:SF12">
    <property type="entry name" value="DIACETYLCHITOBIOSE BINDING PROTEIN DASA"/>
    <property type="match status" value="1"/>
</dbReference>
<evidence type="ECO:0000313" key="3">
    <source>
        <dbReference type="EMBL" id="OXM16977.1"/>
    </source>
</evidence>
<dbReference type="RefSeq" id="WP_089524058.1">
    <property type="nucleotide sequence ID" value="NZ_NMUQ01000001.1"/>
</dbReference>
<feature type="signal peptide" evidence="2">
    <location>
        <begin position="1"/>
        <end position="23"/>
    </location>
</feature>
<organism evidence="3 4">
    <name type="scientific">Paenibacillus herberti</name>
    <dbReference type="NCBI Taxonomy" id="1619309"/>
    <lineage>
        <taxon>Bacteria</taxon>
        <taxon>Bacillati</taxon>
        <taxon>Bacillota</taxon>
        <taxon>Bacilli</taxon>
        <taxon>Bacillales</taxon>
        <taxon>Paenibacillaceae</taxon>
        <taxon>Paenibacillus</taxon>
    </lineage>
</organism>
<dbReference type="InterPro" id="IPR050490">
    <property type="entry name" value="Bact_solute-bd_prot1"/>
</dbReference>
<protein>
    <recommendedName>
        <fullName evidence="5">ABC transporter substrate-binding protein</fullName>
    </recommendedName>
</protein>
<dbReference type="Proteomes" id="UP000215145">
    <property type="component" value="Unassembled WGS sequence"/>
</dbReference>
<comment type="caution">
    <text evidence="3">The sequence shown here is derived from an EMBL/GenBank/DDBJ whole genome shotgun (WGS) entry which is preliminary data.</text>
</comment>
<feature type="chain" id="PRO_5039068010" description="ABC transporter substrate-binding protein" evidence="2">
    <location>
        <begin position="24"/>
        <end position="548"/>
    </location>
</feature>
<dbReference type="OrthoDB" id="353914at2"/>
<evidence type="ECO:0000313" key="4">
    <source>
        <dbReference type="Proteomes" id="UP000215145"/>
    </source>
</evidence>
<dbReference type="SUPFAM" id="SSF53850">
    <property type="entry name" value="Periplasmic binding protein-like II"/>
    <property type="match status" value="1"/>
</dbReference>
<accession>A0A229P4H4</accession>
<name>A0A229P4H4_9BACL</name>
<dbReference type="Gene3D" id="3.40.190.10">
    <property type="entry name" value="Periplasmic binding protein-like II"/>
    <property type="match status" value="2"/>
</dbReference>
<sequence length="548" mass="62136">MKFVGRRFTLLLFALILVGSVLSACSSSGNNGTNAANELPQTSPKTSPQASQQPAGEDKTPIKLNWFVAMDWYKRDWNPELNLIDKKLFDDMGIEINFTSGSPEKLSAMIAAGDIPDMITMESTTPQRGVLEKSGYVFPMNELLTKYAPELKVPETVQNWFKTSDGNYYGLPNYFYAPEEMKPNNFYPTHQTLRARQDIMTQLNIDPAAFETKEGTLEALRKVKAAKLKYNGFDVKPAYIFYEHLVQYFGAKREDEKGNYVDSFREPESLETFKFLNQLYREGLLPQDSMTLTRPQITEKVNAGGVFAYLPWQVKWNALVNADPKAYYVAVGPIKGDGGKTPILNPSPVTGWTMTMVGKKTKHEARIAKLIEYLMQDEMSINVTYGPKGIAWDYDANGLIKFTDQRNKDFAADADAATLKYGGFDWFTDWLPIQSAFPAPESEFEKREGETEKYFAKYSYNSMAFEAIKPDGGTDIAAIDIKIADYRKSMEAKMVLAKSEAEVVKMFNEMIEQEKKLGYDKLFAYWNEKFLATKKKLGIEFAWPGNQK</sequence>
<feature type="region of interest" description="Disordered" evidence="1">
    <location>
        <begin position="29"/>
        <end position="57"/>
    </location>
</feature>
<proteinExistence type="predicted"/>
<dbReference type="PANTHER" id="PTHR43649">
    <property type="entry name" value="ARABINOSE-BINDING PROTEIN-RELATED"/>
    <property type="match status" value="1"/>
</dbReference>
<feature type="compositionally biased region" description="Polar residues" evidence="1">
    <location>
        <begin position="39"/>
        <end position="54"/>
    </location>
</feature>
<dbReference type="EMBL" id="NMUQ01000001">
    <property type="protein sequence ID" value="OXM16977.1"/>
    <property type="molecule type" value="Genomic_DNA"/>
</dbReference>
<gene>
    <name evidence="3" type="ORF">CGZ75_10190</name>
</gene>
<dbReference type="AlphaFoldDB" id="A0A229P4H4"/>
<evidence type="ECO:0000256" key="2">
    <source>
        <dbReference type="SAM" id="SignalP"/>
    </source>
</evidence>
<evidence type="ECO:0000256" key="1">
    <source>
        <dbReference type="SAM" id="MobiDB-lite"/>
    </source>
</evidence>
<keyword evidence="4" id="KW-1185">Reference proteome</keyword>
<dbReference type="PROSITE" id="PS51257">
    <property type="entry name" value="PROKAR_LIPOPROTEIN"/>
    <property type="match status" value="1"/>
</dbReference>
<keyword evidence="2" id="KW-0732">Signal</keyword>
<reference evidence="3 4" key="1">
    <citation type="submission" date="2017-07" db="EMBL/GenBank/DDBJ databases">
        <title>Paenibacillus herberti R33 genome sequencing and assembly.</title>
        <authorList>
            <person name="Su W."/>
        </authorList>
    </citation>
    <scope>NUCLEOTIDE SEQUENCE [LARGE SCALE GENOMIC DNA]</scope>
    <source>
        <strain evidence="3 4">R33</strain>
    </source>
</reference>